<keyword evidence="3" id="KW-0547">Nucleotide-binding</keyword>
<evidence type="ECO:0000256" key="4">
    <source>
        <dbReference type="ARBA" id="ARBA00022840"/>
    </source>
</evidence>
<accession>A0ABS4F217</accession>
<dbReference type="InterPro" id="IPR003593">
    <property type="entry name" value="AAA+_ATPase"/>
</dbReference>
<dbReference type="CDD" id="cd03255">
    <property type="entry name" value="ABC_MJ0796_LolCDE_FtsE"/>
    <property type="match status" value="1"/>
</dbReference>
<dbReference type="Gene3D" id="3.40.50.300">
    <property type="entry name" value="P-loop containing nucleotide triphosphate hydrolases"/>
    <property type="match status" value="1"/>
</dbReference>
<evidence type="ECO:0000256" key="3">
    <source>
        <dbReference type="ARBA" id="ARBA00022741"/>
    </source>
</evidence>
<dbReference type="InterPro" id="IPR003439">
    <property type="entry name" value="ABC_transporter-like_ATP-bd"/>
</dbReference>
<dbReference type="InterPro" id="IPR027417">
    <property type="entry name" value="P-loop_NTPase"/>
</dbReference>
<proteinExistence type="inferred from homology"/>
<keyword evidence="2" id="KW-0813">Transport</keyword>
<evidence type="ECO:0000259" key="5">
    <source>
        <dbReference type="PROSITE" id="PS50893"/>
    </source>
</evidence>
<feature type="domain" description="ABC transporter" evidence="5">
    <location>
        <begin position="3"/>
        <end position="220"/>
    </location>
</feature>
<dbReference type="InterPro" id="IPR017911">
    <property type="entry name" value="MacB-like_ATP-bd"/>
</dbReference>
<dbReference type="RefSeq" id="WP_209797055.1">
    <property type="nucleotide sequence ID" value="NZ_JAGGJZ010000004.1"/>
</dbReference>
<dbReference type="PROSITE" id="PS50893">
    <property type="entry name" value="ABC_TRANSPORTER_2"/>
    <property type="match status" value="1"/>
</dbReference>
<protein>
    <submittedName>
        <fullName evidence="6">ABC transport system ATP-binding protein</fullName>
    </submittedName>
</protein>
<dbReference type="SUPFAM" id="SSF52540">
    <property type="entry name" value="P-loop containing nucleoside triphosphate hydrolases"/>
    <property type="match status" value="1"/>
</dbReference>
<dbReference type="Proteomes" id="UP000783390">
    <property type="component" value="Unassembled WGS sequence"/>
</dbReference>
<comment type="similarity">
    <text evidence="1">Belongs to the ABC transporter superfamily.</text>
</comment>
<evidence type="ECO:0000313" key="7">
    <source>
        <dbReference type="Proteomes" id="UP000783390"/>
    </source>
</evidence>
<organism evidence="6 7">
    <name type="scientific">Clostridium moniliforme</name>
    <dbReference type="NCBI Taxonomy" id="39489"/>
    <lineage>
        <taxon>Bacteria</taxon>
        <taxon>Bacillati</taxon>
        <taxon>Bacillota</taxon>
        <taxon>Clostridia</taxon>
        <taxon>Eubacteriales</taxon>
        <taxon>Clostridiaceae</taxon>
        <taxon>Clostridium</taxon>
    </lineage>
</organism>
<dbReference type="Pfam" id="PF00005">
    <property type="entry name" value="ABC_tran"/>
    <property type="match status" value="1"/>
</dbReference>
<evidence type="ECO:0000256" key="2">
    <source>
        <dbReference type="ARBA" id="ARBA00022448"/>
    </source>
</evidence>
<gene>
    <name evidence="6" type="ORF">J2Z53_001716</name>
</gene>
<dbReference type="EMBL" id="JAGGJZ010000004">
    <property type="protein sequence ID" value="MBP1890132.1"/>
    <property type="molecule type" value="Genomic_DNA"/>
</dbReference>
<dbReference type="SMART" id="SM00382">
    <property type="entry name" value="AAA"/>
    <property type="match status" value="1"/>
</dbReference>
<evidence type="ECO:0000256" key="1">
    <source>
        <dbReference type="ARBA" id="ARBA00005417"/>
    </source>
</evidence>
<reference evidence="6 7" key="1">
    <citation type="submission" date="2021-03" db="EMBL/GenBank/DDBJ databases">
        <title>Genomic Encyclopedia of Type Strains, Phase IV (KMG-IV): sequencing the most valuable type-strain genomes for metagenomic binning, comparative biology and taxonomic classification.</title>
        <authorList>
            <person name="Goeker M."/>
        </authorList>
    </citation>
    <scope>NUCLEOTIDE SEQUENCE [LARGE SCALE GENOMIC DNA]</scope>
    <source>
        <strain evidence="6 7">DSM 3984</strain>
    </source>
</reference>
<dbReference type="GO" id="GO:0005524">
    <property type="term" value="F:ATP binding"/>
    <property type="evidence" value="ECO:0007669"/>
    <property type="project" value="UniProtKB-KW"/>
</dbReference>
<keyword evidence="4 6" id="KW-0067">ATP-binding</keyword>
<dbReference type="PANTHER" id="PTHR42798:SF7">
    <property type="entry name" value="ALPHA-D-RIBOSE 1-METHYLPHOSPHONATE 5-TRIPHOSPHATE SYNTHASE SUBUNIT PHNL"/>
    <property type="match status" value="1"/>
</dbReference>
<comment type="caution">
    <text evidence="6">The sequence shown here is derived from an EMBL/GenBank/DDBJ whole genome shotgun (WGS) entry which is preliminary data.</text>
</comment>
<keyword evidence="7" id="KW-1185">Reference proteome</keyword>
<dbReference type="PANTHER" id="PTHR42798">
    <property type="entry name" value="LIPOPROTEIN-RELEASING SYSTEM ATP-BINDING PROTEIN LOLD"/>
    <property type="match status" value="1"/>
</dbReference>
<sequence>MKILLENVSKVYGKKESEFKALKDINLKIKEGELIAIMGASGSGKTTLLNIIGCIDELTYGKYLLDNEDCSNKSFDELAKIRNEKIAFIFQNFALIKELTVKENIMLPLEYRKGKKNYNINFNDYIEILGLKEILNKKVSKLSGGQQQRVAIMRSLVQGAEIILADEPTGALDEDNGKKIMDILLELNKKEKKTILIVTHNPVIAKYCNRIINIKDGEIL</sequence>
<name>A0ABS4F217_9CLOT</name>
<evidence type="ECO:0000313" key="6">
    <source>
        <dbReference type="EMBL" id="MBP1890132.1"/>
    </source>
</evidence>